<dbReference type="InterPro" id="IPR007358">
    <property type="entry name" value="Nucleoid_associated_NdpA"/>
</dbReference>
<dbReference type="Pfam" id="PF04245">
    <property type="entry name" value="NA37"/>
    <property type="match status" value="1"/>
</dbReference>
<name>A0A3B0UE31_9ZZZZ</name>
<proteinExistence type="predicted"/>
<dbReference type="GO" id="GO:0009295">
    <property type="term" value="C:nucleoid"/>
    <property type="evidence" value="ECO:0007669"/>
    <property type="project" value="InterPro"/>
</dbReference>
<organism evidence="1">
    <name type="scientific">hydrothermal vent metagenome</name>
    <dbReference type="NCBI Taxonomy" id="652676"/>
    <lineage>
        <taxon>unclassified sequences</taxon>
        <taxon>metagenomes</taxon>
        <taxon>ecological metagenomes</taxon>
    </lineage>
</organism>
<gene>
    <name evidence="1" type="ORF">MNBD_BACTEROID04-723</name>
</gene>
<dbReference type="EMBL" id="UOER01000612">
    <property type="protein sequence ID" value="VAW26583.1"/>
    <property type="molecule type" value="Genomic_DNA"/>
</dbReference>
<accession>A0A3B0UE31</accession>
<protein>
    <submittedName>
        <fullName evidence="1">Lmo0572 protein</fullName>
    </submittedName>
</protein>
<evidence type="ECO:0000313" key="1">
    <source>
        <dbReference type="EMBL" id="VAW26583.1"/>
    </source>
</evidence>
<reference evidence="1" key="1">
    <citation type="submission" date="2018-06" db="EMBL/GenBank/DDBJ databases">
        <authorList>
            <person name="Zhirakovskaya E."/>
        </authorList>
    </citation>
    <scope>NUCLEOTIDE SEQUENCE</scope>
</reference>
<sequence length="351" mass="40990">MMIKRNQATISKFIIHKVGNKFNSATNIFSENAITFDEESYELMKPFLLKPFGNVTESFRFNHHANIELNELNNYSAQIFEDEATFVDVSKHIVNHLFEQSNSAQIKIGDVIIALFEDIEYKEVKTQAIGIFKIENKINFFQTFMENDSLDVFVQKGISTKKLDKGCLIINSTDAEGKVVLSVDTNNYDAQYWLNNFLNVKYADDNNQHTQNYIEMCKDFSEEIIKEDFGVHEKSKFLAKTVDFFKENESVNINDFKETIFSENEEFKPLFDDYKKQFEAVNNVLVRNQFAVSDIVLKKQKQKIKTEIKLDTNIQIKLDVDAPDAASEYLEKGYDEEKKMKFYKVYFNEED</sequence>
<dbReference type="AlphaFoldDB" id="A0A3B0UE31"/>